<dbReference type="AlphaFoldDB" id="A0A6V7R907"/>
<feature type="transmembrane region" description="Helical" evidence="1">
    <location>
        <begin position="20"/>
        <end position="43"/>
    </location>
</feature>
<gene>
    <name evidence="2" type="ORF">JEODO184_00554</name>
</gene>
<feature type="transmembrane region" description="Helical" evidence="1">
    <location>
        <begin position="173"/>
        <end position="206"/>
    </location>
</feature>
<dbReference type="EMBL" id="CAJEWD010000004">
    <property type="protein sequence ID" value="CAD2073766.1"/>
    <property type="molecule type" value="Genomic_DNA"/>
</dbReference>
<keyword evidence="1" id="KW-0472">Membrane</keyword>
<accession>A0A6V7R907</accession>
<comment type="caution">
    <text evidence="2">The sequence shown here is derived from an EMBL/GenBank/DDBJ whole genome shotgun (WGS) entry which is preliminary data.</text>
</comment>
<keyword evidence="1" id="KW-1133">Transmembrane helix</keyword>
<protein>
    <recommendedName>
        <fullName evidence="4">Glycerophosphoryl diester phosphodiesterase membrane domain-containing protein</fullName>
    </recommendedName>
</protein>
<sequence length="331" mass="37594">MFEYLRLYKERAAGQHGRVIGFSILQIILCMIIPSLVIFALMFLPLLLTFTDASEATVGVSMIIWSLVAMLLYIGLMIFVIYPIMAGILRYFAFAYNGETVSFSQAYDVFKNGNYSKLIKLTLLSILFYFVISLVIGFIVNILVTIIILPIAPLGMLIENPDSAMQGVSIVMMIFLVILAIIISILAYIPYIILFIYLSLVFMVYIDEPRIPTMDKFKIAWNIAFKSRASMVKLFFSNLLYYIGMIILIFVIIIGFSLLAAFAVGGEQPFIMFILMFLMFIILIALSVWIYYRIVGSIVAYYFVGRASLDEMEDQRAESTLVKDNPTDDLE</sequence>
<keyword evidence="3" id="KW-1185">Reference proteome</keyword>
<reference evidence="2 3" key="1">
    <citation type="submission" date="2020-07" db="EMBL/GenBank/DDBJ databases">
        <authorList>
            <person name="Criscuolo A."/>
        </authorList>
    </citation>
    <scope>NUCLEOTIDE SEQUENCE [LARGE SCALE GENOMIC DNA]</scope>
    <source>
        <strain evidence="2">CIP111649</strain>
    </source>
</reference>
<organism evidence="2 3">
    <name type="scientific">Jeotgalicoccus meleagridis</name>
    <dbReference type="NCBI Taxonomy" id="2759181"/>
    <lineage>
        <taxon>Bacteria</taxon>
        <taxon>Bacillati</taxon>
        <taxon>Bacillota</taxon>
        <taxon>Bacilli</taxon>
        <taxon>Bacillales</taxon>
        <taxon>Staphylococcaceae</taxon>
        <taxon>Jeotgalicoccus</taxon>
    </lineage>
</organism>
<name>A0A6V7R907_9STAP</name>
<proteinExistence type="predicted"/>
<evidence type="ECO:0000256" key="1">
    <source>
        <dbReference type="SAM" id="Phobius"/>
    </source>
</evidence>
<dbReference type="RefSeq" id="WP_185125102.1">
    <property type="nucleotide sequence ID" value="NZ_CAJEWD010000004.1"/>
</dbReference>
<dbReference type="Proteomes" id="UP000589351">
    <property type="component" value="Unassembled WGS sequence"/>
</dbReference>
<feature type="transmembrane region" description="Helical" evidence="1">
    <location>
        <begin position="63"/>
        <end position="82"/>
    </location>
</feature>
<keyword evidence="1" id="KW-0812">Transmembrane</keyword>
<evidence type="ECO:0000313" key="2">
    <source>
        <dbReference type="EMBL" id="CAD2073766.1"/>
    </source>
</evidence>
<feature type="transmembrane region" description="Helical" evidence="1">
    <location>
        <begin position="239"/>
        <end position="264"/>
    </location>
</feature>
<feature type="transmembrane region" description="Helical" evidence="1">
    <location>
        <begin position="126"/>
        <end position="153"/>
    </location>
</feature>
<feature type="transmembrane region" description="Helical" evidence="1">
    <location>
        <begin position="270"/>
        <end position="292"/>
    </location>
</feature>
<evidence type="ECO:0008006" key="4">
    <source>
        <dbReference type="Google" id="ProtNLM"/>
    </source>
</evidence>
<evidence type="ECO:0000313" key="3">
    <source>
        <dbReference type="Proteomes" id="UP000589351"/>
    </source>
</evidence>